<sequence length="219" mass="25290">MPAPEKIRTQVEKLTADFIGLGLCNSQNFPSLKSEGSLQEVSYSGTGDLSFILKNQPYQEIYNEILRTNAYNLKMLDGALIQLMYKFENGKLKCHRLAFFPSPDLTEYQNNPEIYEDDEIYADIVMRNIVVFPIRFDFDITEGTYKEIDHPKSHLTLGQYKNCRIPVSAPVTPHAFLAFLLRNFYHTAFKKHADAITIFDETFEESIYPSERLIGHFNI</sequence>
<evidence type="ECO:0000313" key="2">
    <source>
        <dbReference type="Proteomes" id="UP000239458"/>
    </source>
</evidence>
<dbReference type="InterPro" id="IPR018742">
    <property type="entry name" value="DUF2290"/>
</dbReference>
<dbReference type="EMBL" id="PCQE01000003">
    <property type="protein sequence ID" value="PRC09585.1"/>
    <property type="molecule type" value="Genomic_DNA"/>
</dbReference>
<organism evidence="1 2">
    <name type="scientific">Pseudomonas cedrina</name>
    <dbReference type="NCBI Taxonomy" id="651740"/>
    <lineage>
        <taxon>Bacteria</taxon>
        <taxon>Pseudomonadati</taxon>
        <taxon>Pseudomonadota</taxon>
        <taxon>Gammaproteobacteria</taxon>
        <taxon>Pseudomonadales</taxon>
        <taxon>Pseudomonadaceae</taxon>
        <taxon>Pseudomonas</taxon>
    </lineage>
</organism>
<name>A0A2S9E423_PSECE</name>
<dbReference type="RefSeq" id="WP_105228949.1">
    <property type="nucleotide sequence ID" value="NZ_PCQE01000003.1"/>
</dbReference>
<comment type="caution">
    <text evidence="1">The sequence shown here is derived from an EMBL/GenBank/DDBJ whole genome shotgun (WGS) entry which is preliminary data.</text>
</comment>
<dbReference type="Pfam" id="PF10053">
    <property type="entry name" value="DUF2290"/>
    <property type="match status" value="1"/>
</dbReference>
<dbReference type="Proteomes" id="UP000239458">
    <property type="component" value="Unassembled WGS sequence"/>
</dbReference>
<dbReference type="AlphaFoldDB" id="A0A2S9E423"/>
<proteinExistence type="predicted"/>
<evidence type="ECO:0000313" key="1">
    <source>
        <dbReference type="EMBL" id="PRC09585.1"/>
    </source>
</evidence>
<protein>
    <recommendedName>
        <fullName evidence="3">DUF2290 domain-containing protein</fullName>
    </recommendedName>
</protein>
<evidence type="ECO:0008006" key="3">
    <source>
        <dbReference type="Google" id="ProtNLM"/>
    </source>
</evidence>
<gene>
    <name evidence="1" type="ORF">CQ006_03795</name>
</gene>
<accession>A0A2S9E423</accession>
<reference evidence="1 2" key="1">
    <citation type="submission" date="2017-09" db="EMBL/GenBank/DDBJ databases">
        <title>Genomic, metabolic, and phenotypic characteristics of bacterial isolates from the natural microbiome of the model nematode Caenorhabditis elegans.</title>
        <authorList>
            <person name="Zimmermann J."/>
            <person name="Obeng N."/>
            <person name="Yang W."/>
            <person name="Obeng O."/>
            <person name="Kissoyan K."/>
            <person name="Pees B."/>
            <person name="Dirksen P."/>
            <person name="Hoppner M."/>
            <person name="Franke A."/>
            <person name="Rosenstiel P."/>
            <person name="Leippe M."/>
            <person name="Dierking K."/>
            <person name="Kaleta C."/>
            <person name="Schulenburg H."/>
        </authorList>
    </citation>
    <scope>NUCLEOTIDE SEQUENCE [LARGE SCALE GENOMIC DNA]</scope>
    <source>
        <strain evidence="1 2">MYb184</strain>
    </source>
</reference>